<dbReference type="Pfam" id="PF08340">
    <property type="entry name" value="YicC-like_C"/>
    <property type="match status" value="1"/>
</dbReference>
<dbReference type="GO" id="GO:0016787">
    <property type="term" value="F:hydrolase activity"/>
    <property type="evidence" value="ECO:0007669"/>
    <property type="project" value="UniProtKB-KW"/>
</dbReference>
<protein>
    <submittedName>
        <fullName evidence="8">YicC family protein</fullName>
    </submittedName>
</protein>
<dbReference type="PANTHER" id="PTHR30636:SF3">
    <property type="entry name" value="UPF0701 PROTEIN YICC"/>
    <property type="match status" value="1"/>
</dbReference>
<keyword evidence="4" id="KW-0378">Hydrolase</keyword>
<proteinExistence type="inferred from homology"/>
<dbReference type="NCBIfam" id="TIGR00255">
    <property type="entry name" value="YicC/YloC family endoribonuclease"/>
    <property type="match status" value="1"/>
</dbReference>
<evidence type="ECO:0000256" key="3">
    <source>
        <dbReference type="ARBA" id="ARBA00022759"/>
    </source>
</evidence>
<evidence type="ECO:0000313" key="8">
    <source>
        <dbReference type="EMBL" id="MCA9729731.1"/>
    </source>
</evidence>
<dbReference type="GO" id="GO:0004521">
    <property type="term" value="F:RNA endonuclease activity"/>
    <property type="evidence" value="ECO:0007669"/>
    <property type="project" value="InterPro"/>
</dbReference>
<dbReference type="InterPro" id="IPR005229">
    <property type="entry name" value="YicC/YloC-like"/>
</dbReference>
<comment type="cofactor">
    <cofactor evidence="1">
        <name>a divalent metal cation</name>
        <dbReference type="ChEBI" id="CHEBI:60240"/>
    </cofactor>
</comment>
<name>A0A956RQF7_UNCEI</name>
<sequence length="292" mass="33182">MLLSMTGYGRGDAPFGTRRLQVEIRTVNHRFCEISLRLPRAIAGLENRMREYIQPRISRGKITVNVTIDGIEAPVTRLRLNDDVASSYFSILEELKQRFQLAGDLELGTFLSLPDVLTWESEDVTEDDAWAQLEPALVAAVADVGAMKAREGENLARDVRARLDAIMASLDRVVERVPGMLQDYRQRIADRLAELKTDPDFNQARLEIELVLFADRTDCTEECVRLRSHVDQFRGLIDSPEPAGRKLNFLLQEMNREANTIGSKASDVPIARDVIEIKEEIEKLREQVQNFE</sequence>
<gene>
    <name evidence="8" type="ORF">KC729_18760</name>
</gene>
<reference evidence="8" key="1">
    <citation type="submission" date="2020-04" db="EMBL/GenBank/DDBJ databases">
        <authorList>
            <person name="Zhang T."/>
        </authorList>
    </citation>
    <scope>NUCLEOTIDE SEQUENCE</scope>
    <source>
        <strain evidence="8">HKST-UBA01</strain>
    </source>
</reference>
<evidence type="ECO:0000259" key="7">
    <source>
        <dbReference type="Pfam" id="PF08340"/>
    </source>
</evidence>
<accession>A0A956RQF7</accession>
<comment type="caution">
    <text evidence="8">The sequence shown here is derived from an EMBL/GenBank/DDBJ whole genome shotgun (WGS) entry which is preliminary data.</text>
</comment>
<feature type="domain" description="Endoribonuclease YicC-like N-terminal" evidence="6">
    <location>
        <begin position="3"/>
        <end position="156"/>
    </location>
</feature>
<feature type="domain" description="Endoribonuclease YicC-like C-terminal" evidence="7">
    <location>
        <begin position="175"/>
        <end position="292"/>
    </location>
</feature>
<dbReference type="PANTHER" id="PTHR30636">
    <property type="entry name" value="UPF0701 PROTEIN YICC"/>
    <property type="match status" value="1"/>
</dbReference>
<dbReference type="Proteomes" id="UP000697710">
    <property type="component" value="Unassembled WGS sequence"/>
</dbReference>
<keyword evidence="3" id="KW-0255">Endonuclease</keyword>
<dbReference type="EMBL" id="JAGQHR010000819">
    <property type="protein sequence ID" value="MCA9729731.1"/>
    <property type="molecule type" value="Genomic_DNA"/>
</dbReference>
<evidence type="ECO:0000256" key="5">
    <source>
        <dbReference type="ARBA" id="ARBA00035648"/>
    </source>
</evidence>
<evidence type="ECO:0000259" key="6">
    <source>
        <dbReference type="Pfam" id="PF03755"/>
    </source>
</evidence>
<evidence type="ECO:0000256" key="2">
    <source>
        <dbReference type="ARBA" id="ARBA00022722"/>
    </source>
</evidence>
<dbReference type="InterPro" id="IPR013551">
    <property type="entry name" value="YicC-like_C"/>
</dbReference>
<comment type="similarity">
    <text evidence="5">Belongs to the YicC/YloC family.</text>
</comment>
<reference evidence="8" key="2">
    <citation type="journal article" date="2021" name="Microbiome">
        <title>Successional dynamics and alternative stable states in a saline activated sludge microbial community over 9 years.</title>
        <authorList>
            <person name="Wang Y."/>
            <person name="Ye J."/>
            <person name="Ju F."/>
            <person name="Liu L."/>
            <person name="Boyd J.A."/>
            <person name="Deng Y."/>
            <person name="Parks D.H."/>
            <person name="Jiang X."/>
            <person name="Yin X."/>
            <person name="Woodcroft B.J."/>
            <person name="Tyson G.W."/>
            <person name="Hugenholtz P."/>
            <person name="Polz M.F."/>
            <person name="Zhang T."/>
        </authorList>
    </citation>
    <scope>NUCLEOTIDE SEQUENCE</scope>
    <source>
        <strain evidence="8">HKST-UBA01</strain>
    </source>
</reference>
<dbReference type="InterPro" id="IPR013527">
    <property type="entry name" value="YicC-like_N"/>
</dbReference>
<organism evidence="8 9">
    <name type="scientific">Eiseniibacteriota bacterium</name>
    <dbReference type="NCBI Taxonomy" id="2212470"/>
    <lineage>
        <taxon>Bacteria</taxon>
        <taxon>Candidatus Eiseniibacteriota</taxon>
    </lineage>
</organism>
<evidence type="ECO:0000256" key="4">
    <source>
        <dbReference type="ARBA" id="ARBA00022801"/>
    </source>
</evidence>
<keyword evidence="2" id="KW-0540">Nuclease</keyword>
<dbReference type="Pfam" id="PF03755">
    <property type="entry name" value="YicC-like_N"/>
    <property type="match status" value="1"/>
</dbReference>
<evidence type="ECO:0000256" key="1">
    <source>
        <dbReference type="ARBA" id="ARBA00001968"/>
    </source>
</evidence>
<evidence type="ECO:0000313" key="9">
    <source>
        <dbReference type="Proteomes" id="UP000697710"/>
    </source>
</evidence>
<dbReference type="AlphaFoldDB" id="A0A956RQF7"/>